<proteinExistence type="predicted"/>
<organism evidence="5 6">
    <name type="scientific">Methanobacterium formicicum (strain DSM 3637 / PP1)</name>
    <dbReference type="NCBI Taxonomy" id="1204725"/>
    <lineage>
        <taxon>Archaea</taxon>
        <taxon>Methanobacteriati</taxon>
        <taxon>Methanobacteriota</taxon>
        <taxon>Methanomada group</taxon>
        <taxon>Methanobacteria</taxon>
        <taxon>Methanobacteriales</taxon>
        <taxon>Methanobacteriaceae</taxon>
        <taxon>Methanobacterium</taxon>
    </lineage>
</organism>
<reference evidence="5 6" key="1">
    <citation type="journal article" date="2012" name="J. Bacteriol.">
        <title>Draft genome sequence of Methanobacterium formicicum DSM 3637, an archaebacterium isolated from the methane producer amoeba Pelomyxa palustris.</title>
        <authorList>
            <person name="Gutierrez G."/>
        </authorList>
    </citation>
    <scope>NUCLEOTIDE SEQUENCE [LARGE SCALE GENOMIC DNA]</scope>
    <source>
        <strain evidence="6">DSM 3637 / PP1</strain>
    </source>
</reference>
<dbReference type="GO" id="GO:0003677">
    <property type="term" value="F:DNA binding"/>
    <property type="evidence" value="ECO:0007669"/>
    <property type="project" value="UniProtKB-KW"/>
</dbReference>
<keyword evidence="2" id="KW-0238">DNA-binding</keyword>
<dbReference type="AlphaFoldDB" id="K2QZ54"/>
<feature type="domain" description="HTH marR-type" evidence="4">
    <location>
        <begin position="1"/>
        <end position="145"/>
    </location>
</feature>
<dbReference type="Pfam" id="PF01047">
    <property type="entry name" value="MarR"/>
    <property type="match status" value="1"/>
</dbReference>
<evidence type="ECO:0000313" key="5">
    <source>
        <dbReference type="EMBL" id="EKF85583.1"/>
    </source>
</evidence>
<dbReference type="Proteomes" id="UP000007360">
    <property type="component" value="Unassembled WGS sequence"/>
</dbReference>
<dbReference type="InterPro" id="IPR011991">
    <property type="entry name" value="ArsR-like_HTH"/>
</dbReference>
<comment type="caution">
    <text evidence="5">The sequence shown here is derived from an EMBL/GenBank/DDBJ whole genome shotgun (WGS) entry which is preliminary data.</text>
</comment>
<dbReference type="PRINTS" id="PR00598">
    <property type="entry name" value="HTHMARR"/>
</dbReference>
<protein>
    <submittedName>
        <fullName evidence="5">MarR family transcriptional regulator</fullName>
    </submittedName>
</protein>
<dbReference type="OrthoDB" id="10712at2157"/>
<evidence type="ECO:0000256" key="1">
    <source>
        <dbReference type="ARBA" id="ARBA00023015"/>
    </source>
</evidence>
<dbReference type="GO" id="GO:0003700">
    <property type="term" value="F:DNA-binding transcription factor activity"/>
    <property type="evidence" value="ECO:0007669"/>
    <property type="project" value="InterPro"/>
</dbReference>
<evidence type="ECO:0000256" key="2">
    <source>
        <dbReference type="ARBA" id="ARBA00023125"/>
    </source>
</evidence>
<dbReference type="InterPro" id="IPR036390">
    <property type="entry name" value="WH_DNA-bd_sf"/>
</dbReference>
<dbReference type="RefSeq" id="WP_004030834.1">
    <property type="nucleotide sequence ID" value="NZ_AMPO01000006.1"/>
</dbReference>
<dbReference type="InterPro" id="IPR000835">
    <property type="entry name" value="HTH_MarR-typ"/>
</dbReference>
<keyword evidence="1" id="KW-0805">Transcription regulation</keyword>
<dbReference type="SUPFAM" id="SSF46785">
    <property type="entry name" value="Winged helix' DNA-binding domain"/>
    <property type="match status" value="1"/>
</dbReference>
<dbReference type="InterPro" id="IPR036388">
    <property type="entry name" value="WH-like_DNA-bd_sf"/>
</dbReference>
<dbReference type="PROSITE" id="PS50995">
    <property type="entry name" value="HTH_MARR_2"/>
    <property type="match status" value="1"/>
</dbReference>
<evidence type="ECO:0000259" key="4">
    <source>
        <dbReference type="PROSITE" id="PS50995"/>
    </source>
</evidence>
<dbReference type="EMBL" id="AMPO01000006">
    <property type="protein sequence ID" value="EKF85583.1"/>
    <property type="molecule type" value="Genomic_DNA"/>
</dbReference>
<evidence type="ECO:0000256" key="3">
    <source>
        <dbReference type="ARBA" id="ARBA00023163"/>
    </source>
</evidence>
<sequence length="156" mass="18121">MRERGHLSEKEISKMSLGSLINTVSRVHLAFLLGKIEELGITGGQFQFLSGLSRKDGITQEELSNRFHMNQSTIARALKKLEDAGMVQRTVDENNRRRNIITVTRKGQETVNEINKMEYEWENRFKSLSSEEKDQLKNLLRPMATESIDLMYEFRK</sequence>
<dbReference type="PANTHER" id="PTHR42756">
    <property type="entry name" value="TRANSCRIPTIONAL REGULATOR, MARR"/>
    <property type="match status" value="1"/>
</dbReference>
<keyword evidence="3" id="KW-0804">Transcription</keyword>
<dbReference type="PATRIC" id="fig|1204725.3.peg.1528"/>
<accession>K2QZ54</accession>
<dbReference type="CDD" id="cd00090">
    <property type="entry name" value="HTH_ARSR"/>
    <property type="match status" value="1"/>
</dbReference>
<dbReference type="SMART" id="SM00347">
    <property type="entry name" value="HTH_MARR"/>
    <property type="match status" value="1"/>
</dbReference>
<dbReference type="PANTHER" id="PTHR42756:SF1">
    <property type="entry name" value="TRANSCRIPTIONAL REPRESSOR OF EMRAB OPERON"/>
    <property type="match status" value="1"/>
</dbReference>
<dbReference type="Gene3D" id="1.10.10.10">
    <property type="entry name" value="Winged helix-like DNA-binding domain superfamily/Winged helix DNA-binding domain"/>
    <property type="match status" value="1"/>
</dbReference>
<evidence type="ECO:0000313" key="6">
    <source>
        <dbReference type="Proteomes" id="UP000007360"/>
    </source>
</evidence>
<keyword evidence="6" id="KW-1185">Reference proteome</keyword>
<gene>
    <name evidence="5" type="ORF">A994_07621</name>
</gene>
<name>K2QZ54_METFP</name>